<dbReference type="EMBL" id="WHJC01000224">
    <property type="protein sequence ID" value="MPQ44476.1"/>
    <property type="molecule type" value="Genomic_DNA"/>
</dbReference>
<organism evidence="1 2">
    <name type="scientific">Clostridium tarantellae</name>
    <dbReference type="NCBI Taxonomy" id="39493"/>
    <lineage>
        <taxon>Bacteria</taxon>
        <taxon>Bacillati</taxon>
        <taxon>Bacillota</taxon>
        <taxon>Clostridia</taxon>
        <taxon>Eubacteriales</taxon>
        <taxon>Clostridiaceae</taxon>
        <taxon>Clostridium</taxon>
    </lineage>
</organism>
<comment type="caution">
    <text evidence="1">The sequence shown here is derived from an EMBL/GenBank/DDBJ whole genome shotgun (WGS) entry which is preliminary data.</text>
</comment>
<dbReference type="RefSeq" id="WP_152890981.1">
    <property type="nucleotide sequence ID" value="NZ_WHJC01000224.1"/>
</dbReference>
<dbReference type="InterPro" id="IPR013784">
    <property type="entry name" value="Carb-bd-like_fold"/>
</dbReference>
<reference evidence="1 2" key="1">
    <citation type="submission" date="2019-10" db="EMBL/GenBank/DDBJ databases">
        <title>The Genome Sequence of Clostridium tarantellae Isolated from Fish Brain.</title>
        <authorList>
            <person name="Bano L."/>
            <person name="Kiel M."/>
            <person name="Sales G."/>
            <person name="Doxey A.C."/>
            <person name="Mansfield M.J."/>
            <person name="Schiavone M."/>
            <person name="Rossetto O."/>
            <person name="Pirazzini M."/>
            <person name="Dobrindt U."/>
            <person name="Montecucco C."/>
        </authorList>
    </citation>
    <scope>NUCLEOTIDE SEQUENCE [LARGE SCALE GENOMIC DNA]</scope>
    <source>
        <strain evidence="1 2">DSM 3997</strain>
    </source>
</reference>
<dbReference type="Gene3D" id="2.60.40.10">
    <property type="entry name" value="Immunoglobulins"/>
    <property type="match status" value="1"/>
</dbReference>
<dbReference type="Proteomes" id="UP000430345">
    <property type="component" value="Unassembled WGS sequence"/>
</dbReference>
<dbReference type="SUPFAM" id="SSF49464">
    <property type="entry name" value="Carboxypeptidase regulatory domain-like"/>
    <property type="match status" value="1"/>
</dbReference>
<dbReference type="Gene3D" id="2.60.120.260">
    <property type="entry name" value="Galactose-binding domain-like"/>
    <property type="match status" value="9"/>
</dbReference>
<evidence type="ECO:0008006" key="3">
    <source>
        <dbReference type="Google" id="ProtNLM"/>
    </source>
</evidence>
<dbReference type="SUPFAM" id="SSF49452">
    <property type="entry name" value="Starch-binding domain-like"/>
    <property type="match status" value="1"/>
</dbReference>
<dbReference type="InterPro" id="IPR008979">
    <property type="entry name" value="Galactose-bd-like_sf"/>
</dbReference>
<feature type="non-terminal residue" evidence="1">
    <location>
        <position position="1509"/>
    </location>
</feature>
<evidence type="ECO:0000313" key="2">
    <source>
        <dbReference type="Proteomes" id="UP000430345"/>
    </source>
</evidence>
<dbReference type="Pfam" id="PF13620">
    <property type="entry name" value="CarboxypepD_reg"/>
    <property type="match status" value="1"/>
</dbReference>
<dbReference type="Gene3D" id="2.60.40.1120">
    <property type="entry name" value="Carboxypeptidase-like, regulatory domain"/>
    <property type="match status" value="2"/>
</dbReference>
<sequence>MQIRSDKYNLSKSSFIEVKEKNLDLKVDITLEADSTNELLGTLVVGSVVDSNNNPIKGAIVKLLGKDLQQLYRVTTDDQGKYIISHVLYSDIYTVSAIANGKLLSTSQPFTLTNASRKMIDFTLYDSPNVNLGVINGTLLDSNFIEVFGAVIFLYSVVGNNNILKSLTFTDLNGNFIFSQLDEGKYFITISKLGYVSTQIETIVTKNNISSLNLNLNNDPNASKGVISGIITNDSNKIIPNADVVLYEIDENNKLIPLAYTKTNPSGFYTFINVKKGHYIIKSNQSEEVDINNNEPEVPTNPVTIPNPSPNPVTIPPPPNPIEPDFSLDSINFLPLGTYEAVNGTLENGAKINKKLRFVEDLGGENDASVTLEINLDSSGLYNLVIEYLSADINRILAIDINEKNKEIYDGIAITPGWDINDSKTLVIQENLNNGKNIIKFHGDGETLAPNLGRIVVKKASKIIEHPLEDLEEILSYNLNSANISSGAKINPNNKFVTSLGGINDEFVTINISVKNSGIYNLVLQYLSATNNKYLKIDINGVDSKIIYTLPPTKSENVYDALTFTVPINLNGGINTIKFHGNGTDATPDLGELAIDIPPLTSNLSEGILLNGANVNSKTEFVENLGGRNNGAVTISINTSEYGIYILHVKYLGIKDNQALSVDLNGFNVGNFYNIPKTTGMELENVAVFDIFLNLRNGRNIITFHGDGVSPAPSLGSFTLEIKTDLHLDLINGVYNVGLGELNDGAILNIDYNIAEQLGGPIDGSSIVEVNVEQGGLYILTVDYKNSTGPLRVEVNGIDSGTVYNILEPETGKFSTDLKLEEGKNLIKFHGNGIDYAPNLGDFILTLKIPDPTTLPEGTYDLTLGLLENGAKIDEDNNIVDYLGGPEDGSVTIKVNVEEESLYDIDVEYEANDTNRSMMVDVNGINDNIDYILPMTSSWVSAPDKNFIFQIILNRGENTLKFHGNGFDYGPKLRLLKISKKSLPSTILPEGTYNAKDGLLENGAKLQLATGFVENIGGSLDGSITIYPRVNNSTIYNLAIEYISPNENKTIKIEVNGFDSKEGYTLPRTFGRTLSFAKIFNITIPLNMNVNKIKIHGDGINMAPIIGRLIISDSNNINILNYDASKGVLENGATINEETNFVRLLGGLEDGSVSVPVNVIGAGLYILSFKYIAPDTERPLNIDINNIHIEEIYFPSRTPGKDIEDALTFNVLINLKSGENTIKFNGDGVNYAPNIGTFTISPSVEIPLTEYNIANGILENGAIKDSSTEFLTNVGGLKDGSSTVIVNAINSGRHSLEISYICKNDDKSLKIDVNGINIGVYTLPMTVNYTVEDAEVFNIKVNLNEGDNIIKFHGNGIDNAPDLGEFTITPISESIINSVTPYFSNNEYAIGSYPLSKGYFLGGATVDYSTGLVKNIGGPYEGSCTINVYVNSAGNYLLRTQYSSLYKESYILYEVNGRPTGLLYLVQKTDFNQLALTSTKVYLNVGYNTIKFYSTTNSYGPMLGLATLG</sequence>
<evidence type="ECO:0000313" key="1">
    <source>
        <dbReference type="EMBL" id="MPQ44476.1"/>
    </source>
</evidence>
<dbReference type="InterPro" id="IPR008969">
    <property type="entry name" value="CarboxyPept-like_regulatory"/>
</dbReference>
<dbReference type="SUPFAM" id="SSF49785">
    <property type="entry name" value="Galactose-binding domain-like"/>
    <property type="match status" value="2"/>
</dbReference>
<dbReference type="InterPro" id="IPR013783">
    <property type="entry name" value="Ig-like_fold"/>
</dbReference>
<proteinExistence type="predicted"/>
<dbReference type="GO" id="GO:0030246">
    <property type="term" value="F:carbohydrate binding"/>
    <property type="evidence" value="ECO:0007669"/>
    <property type="project" value="InterPro"/>
</dbReference>
<dbReference type="OrthoDB" id="3194789at2"/>
<accession>A0A6I1MLW0</accession>
<gene>
    <name evidence="1" type="ORF">GBZ86_12010</name>
</gene>
<keyword evidence="2" id="KW-1185">Reference proteome</keyword>
<name>A0A6I1MLW0_9CLOT</name>
<protein>
    <recommendedName>
        <fullName evidence="3">CBM6 domain-containing protein</fullName>
    </recommendedName>
</protein>
<dbReference type="SUPFAM" id="SSF49478">
    <property type="entry name" value="Cna protein B-type domain"/>
    <property type="match status" value="1"/>
</dbReference>